<comment type="cofactor">
    <cofactor evidence="1">
        <name>Zn(2+)</name>
        <dbReference type="ChEBI" id="CHEBI:29105"/>
    </cofactor>
</comment>
<feature type="active site" description="Proton donor/acceptor" evidence="3">
    <location>
        <position position="139"/>
    </location>
</feature>
<accession>A0A0V0Q7J1</accession>
<keyword evidence="6" id="KW-1185">Reference proteome</keyword>
<dbReference type="Gene3D" id="3.40.630.10">
    <property type="entry name" value="Zn peptidases"/>
    <property type="match status" value="1"/>
</dbReference>
<gene>
    <name evidence="5" type="ORF">PPERSA_11555</name>
</gene>
<dbReference type="GO" id="GO:0006508">
    <property type="term" value="P:proteolysis"/>
    <property type="evidence" value="ECO:0007669"/>
    <property type="project" value="InterPro"/>
</dbReference>
<comment type="caution">
    <text evidence="5">The sequence shown here is derived from an EMBL/GenBank/DDBJ whole genome shotgun (WGS) entry which is preliminary data.</text>
</comment>
<comment type="similarity">
    <text evidence="2 3">Belongs to the peptidase M14 family.</text>
</comment>
<evidence type="ECO:0000256" key="3">
    <source>
        <dbReference type="PROSITE-ProRule" id="PRU01379"/>
    </source>
</evidence>
<dbReference type="Proteomes" id="UP000054937">
    <property type="component" value="Unassembled WGS sequence"/>
</dbReference>
<reference evidence="5 6" key="1">
    <citation type="journal article" date="2015" name="Sci. Rep.">
        <title>Genome of the facultative scuticociliatosis pathogen Pseudocohnilembus persalinus provides insight into its virulence through horizontal gene transfer.</title>
        <authorList>
            <person name="Xiong J."/>
            <person name="Wang G."/>
            <person name="Cheng J."/>
            <person name="Tian M."/>
            <person name="Pan X."/>
            <person name="Warren A."/>
            <person name="Jiang C."/>
            <person name="Yuan D."/>
            <person name="Miao W."/>
        </authorList>
    </citation>
    <scope>NUCLEOTIDE SEQUENCE [LARGE SCALE GENOMIC DNA]</scope>
    <source>
        <strain evidence="5">36N120E</strain>
    </source>
</reference>
<dbReference type="AlphaFoldDB" id="A0A0V0Q7J1"/>
<dbReference type="GO" id="GO:0004181">
    <property type="term" value="F:metallocarboxypeptidase activity"/>
    <property type="evidence" value="ECO:0007669"/>
    <property type="project" value="InterPro"/>
</dbReference>
<dbReference type="InterPro" id="IPR050821">
    <property type="entry name" value="Cytosolic_carboxypeptidase"/>
</dbReference>
<feature type="domain" description="Peptidase M14" evidence="4">
    <location>
        <begin position="1"/>
        <end position="165"/>
    </location>
</feature>
<dbReference type="InParanoid" id="A0A0V0Q7J1"/>
<dbReference type="SUPFAM" id="SSF53187">
    <property type="entry name" value="Zn-dependent exopeptidases"/>
    <property type="match status" value="1"/>
</dbReference>
<evidence type="ECO:0000259" key="4">
    <source>
        <dbReference type="PROSITE" id="PS52035"/>
    </source>
</evidence>
<dbReference type="GO" id="GO:0008270">
    <property type="term" value="F:zinc ion binding"/>
    <property type="evidence" value="ECO:0007669"/>
    <property type="project" value="InterPro"/>
</dbReference>
<dbReference type="InterPro" id="IPR000834">
    <property type="entry name" value="Peptidase_M14"/>
</dbReference>
<organism evidence="5 6">
    <name type="scientific">Pseudocohnilembus persalinus</name>
    <name type="common">Ciliate</name>
    <dbReference type="NCBI Taxonomy" id="266149"/>
    <lineage>
        <taxon>Eukaryota</taxon>
        <taxon>Sar</taxon>
        <taxon>Alveolata</taxon>
        <taxon>Ciliophora</taxon>
        <taxon>Intramacronucleata</taxon>
        <taxon>Oligohymenophorea</taxon>
        <taxon>Scuticociliatia</taxon>
        <taxon>Philasterida</taxon>
        <taxon>Pseudocohnilembidae</taxon>
        <taxon>Pseudocohnilembus</taxon>
    </lineage>
</organism>
<evidence type="ECO:0000313" key="6">
    <source>
        <dbReference type="Proteomes" id="UP000054937"/>
    </source>
</evidence>
<protein>
    <recommendedName>
        <fullName evidence="4">Peptidase M14 domain-containing protein</fullName>
    </recommendedName>
</protein>
<evidence type="ECO:0000313" key="5">
    <source>
        <dbReference type="EMBL" id="KRW98122.1"/>
    </source>
</evidence>
<dbReference type="PROSITE" id="PS52035">
    <property type="entry name" value="PEPTIDASE_M14"/>
    <property type="match status" value="1"/>
</dbReference>
<dbReference type="PANTHER" id="PTHR12756:SF12">
    <property type="entry name" value="CYTOSOLIC CARBOXYPEPTIDASE-LIKE PROTEIN 5"/>
    <property type="match status" value="1"/>
</dbReference>
<proteinExistence type="inferred from homology"/>
<dbReference type="PANTHER" id="PTHR12756">
    <property type="entry name" value="CYTOSOLIC CARBOXYPEPTIDASE"/>
    <property type="match status" value="1"/>
</dbReference>
<name>A0A0V0Q7J1_PSEPJ</name>
<dbReference type="EMBL" id="LDAU01000272">
    <property type="protein sequence ID" value="KRW98122.1"/>
    <property type="molecule type" value="Genomic_DNA"/>
</dbReference>
<dbReference type="OrthoDB" id="10253041at2759"/>
<evidence type="ECO:0000256" key="2">
    <source>
        <dbReference type="ARBA" id="ARBA00005988"/>
    </source>
</evidence>
<sequence length="224" mass="26411">MINPDGVCKGHYRKNVLNQNLNRFYLQPDPVKQPEVYGIKKLMEYYGERIKFYMDFHAHSGNKGHFVYGNACDDILEQIEANLYSKIVGLNCPNFEYEYCCFSKKQMKTRDKYEDMTKEGAGRVVAYTQFKIIQSYTFELGFHQANYVQNLQLIQNQNLKVSNYQCTQENIEESAKNEPYFFTPECFYICGKALVCSILDYYDKNPYSRIQSTEYKDIKGLRKD</sequence>
<evidence type="ECO:0000256" key="1">
    <source>
        <dbReference type="ARBA" id="ARBA00001947"/>
    </source>
</evidence>